<comment type="caution">
    <text evidence="1">The sequence shown here is derived from an EMBL/GenBank/DDBJ whole genome shotgun (WGS) entry which is preliminary data.</text>
</comment>
<reference evidence="2" key="1">
    <citation type="journal article" date="2019" name="Int. J. Syst. Evol. Microbiol.">
        <title>The Global Catalogue of Microorganisms (GCM) 10K type strain sequencing project: providing services to taxonomists for standard genome sequencing and annotation.</title>
        <authorList>
            <consortium name="The Broad Institute Genomics Platform"/>
            <consortium name="The Broad Institute Genome Sequencing Center for Infectious Disease"/>
            <person name="Wu L."/>
            <person name="Ma J."/>
        </authorList>
    </citation>
    <scope>NUCLEOTIDE SEQUENCE [LARGE SCALE GENOMIC DNA]</scope>
    <source>
        <strain evidence="2">CGMCC 1.12404</strain>
    </source>
</reference>
<organism evidence="1 2">
    <name type="scientific">Kroppenstedtia guangzhouensis</name>
    <dbReference type="NCBI Taxonomy" id="1274356"/>
    <lineage>
        <taxon>Bacteria</taxon>
        <taxon>Bacillati</taxon>
        <taxon>Bacillota</taxon>
        <taxon>Bacilli</taxon>
        <taxon>Bacillales</taxon>
        <taxon>Thermoactinomycetaceae</taxon>
        <taxon>Kroppenstedtia</taxon>
    </lineage>
</organism>
<accession>A0ABQ1H2S6</accession>
<proteinExistence type="predicted"/>
<gene>
    <name evidence="1" type="ORF">GCM10007416_31370</name>
</gene>
<dbReference type="EMBL" id="BMEX01000020">
    <property type="protein sequence ID" value="GGA55914.1"/>
    <property type="molecule type" value="Genomic_DNA"/>
</dbReference>
<dbReference type="Proteomes" id="UP000617979">
    <property type="component" value="Unassembled WGS sequence"/>
</dbReference>
<sequence>MLNPKHYEDPEYRKLSFEVQKKFPDDPIAQIQYVEKQGSVKYNFLYLLDVTQRELLYRESFDQELTFRSGTVEYLLRALHFAVSYMDTESDDHFKYLTSKGSPLLLQSLQQVTEQKK</sequence>
<evidence type="ECO:0000313" key="2">
    <source>
        <dbReference type="Proteomes" id="UP000617979"/>
    </source>
</evidence>
<evidence type="ECO:0000313" key="1">
    <source>
        <dbReference type="EMBL" id="GGA55914.1"/>
    </source>
</evidence>
<name>A0ABQ1H2S6_9BACL</name>
<protein>
    <submittedName>
        <fullName evidence="1">Uncharacterized protein</fullName>
    </submittedName>
</protein>
<keyword evidence="2" id="KW-1185">Reference proteome</keyword>